<dbReference type="AlphaFoldDB" id="A0A1M6GGG7"/>
<sequence length="160" mass="17347">MAIKYEVKKVVFGFDKTKTEKFVAQTKVLGMVEFKTLCEEVQKVSMAPRGVVKMVIDGLIDTLNMDLDKGYSVQLGDFGCFRPGLNAKSQAGVKDVDANTVYRRKIIFSSGVYFKEMLSKVSVERLELGKGTVVKDAVVNPKPDGSGSGEGGGVDENPLG</sequence>
<protein>
    <submittedName>
        <fullName evidence="4">DNA-binding protein, histone-like, putative</fullName>
    </submittedName>
</protein>
<feature type="domain" description="HU" evidence="3">
    <location>
        <begin position="1"/>
        <end position="125"/>
    </location>
</feature>
<name>A0A1M6GGG7_9BACE</name>
<keyword evidence="5" id="KW-1185">Reference proteome</keyword>
<dbReference type="GeneID" id="92712638"/>
<keyword evidence="1 4" id="KW-0238">DNA-binding</keyword>
<dbReference type="InterPro" id="IPR010992">
    <property type="entry name" value="IHF-like_DNA-bd_dom_sf"/>
</dbReference>
<reference evidence="5" key="1">
    <citation type="submission" date="2016-11" db="EMBL/GenBank/DDBJ databases">
        <authorList>
            <person name="Varghese N."/>
            <person name="Submissions S."/>
        </authorList>
    </citation>
    <scope>NUCLEOTIDE SEQUENCE [LARGE SCALE GENOMIC DNA]</scope>
    <source>
        <strain evidence="5">DSM 26884</strain>
    </source>
</reference>
<organism evidence="4 5">
    <name type="scientific">Bacteroides stercorirosoris</name>
    <dbReference type="NCBI Taxonomy" id="871324"/>
    <lineage>
        <taxon>Bacteria</taxon>
        <taxon>Pseudomonadati</taxon>
        <taxon>Bacteroidota</taxon>
        <taxon>Bacteroidia</taxon>
        <taxon>Bacteroidales</taxon>
        <taxon>Bacteroidaceae</taxon>
        <taxon>Bacteroides</taxon>
    </lineage>
</organism>
<dbReference type="EMBL" id="FQZN01000015">
    <property type="protein sequence ID" value="SHJ09050.1"/>
    <property type="molecule type" value="Genomic_DNA"/>
</dbReference>
<evidence type="ECO:0000313" key="4">
    <source>
        <dbReference type="EMBL" id="SHJ09050.1"/>
    </source>
</evidence>
<dbReference type="RefSeq" id="WP_073313839.1">
    <property type="nucleotide sequence ID" value="NZ_FQZN01000015.1"/>
</dbReference>
<feature type="region of interest" description="Disordered" evidence="2">
    <location>
        <begin position="138"/>
        <end position="160"/>
    </location>
</feature>
<evidence type="ECO:0000259" key="3">
    <source>
        <dbReference type="Pfam" id="PF18291"/>
    </source>
</evidence>
<evidence type="ECO:0000256" key="2">
    <source>
        <dbReference type="SAM" id="MobiDB-lite"/>
    </source>
</evidence>
<proteinExistence type="predicted"/>
<dbReference type="GO" id="GO:0003677">
    <property type="term" value="F:DNA binding"/>
    <property type="evidence" value="ECO:0007669"/>
    <property type="project" value="UniProtKB-KW"/>
</dbReference>
<dbReference type="InterPro" id="IPR041607">
    <property type="entry name" value="HU-HIG"/>
</dbReference>
<evidence type="ECO:0000256" key="1">
    <source>
        <dbReference type="ARBA" id="ARBA00023125"/>
    </source>
</evidence>
<accession>A0A1M6GGG7</accession>
<evidence type="ECO:0000313" key="5">
    <source>
        <dbReference type="Proteomes" id="UP000184192"/>
    </source>
</evidence>
<dbReference type="Pfam" id="PF18291">
    <property type="entry name" value="HU-HIG"/>
    <property type="match status" value="1"/>
</dbReference>
<dbReference type="Proteomes" id="UP000184192">
    <property type="component" value="Unassembled WGS sequence"/>
</dbReference>
<gene>
    <name evidence="4" type="ORF">SAMN05444350_11522</name>
</gene>
<dbReference type="SUPFAM" id="SSF47729">
    <property type="entry name" value="IHF-like DNA-binding proteins"/>
    <property type="match status" value="1"/>
</dbReference>
<dbReference type="eggNOG" id="COG0776">
    <property type="taxonomic scope" value="Bacteria"/>
</dbReference>